<dbReference type="Proteomes" id="UP001153332">
    <property type="component" value="Unassembled WGS sequence"/>
</dbReference>
<dbReference type="EMBL" id="JAPUUL010000472">
    <property type="protein sequence ID" value="KAJ8130550.1"/>
    <property type="molecule type" value="Genomic_DNA"/>
</dbReference>
<reference evidence="1" key="1">
    <citation type="submission" date="2022-12" db="EMBL/GenBank/DDBJ databases">
        <title>Genome Sequence of Lasiodiplodia mahajangana.</title>
        <authorList>
            <person name="Buettner E."/>
        </authorList>
    </citation>
    <scope>NUCLEOTIDE SEQUENCE</scope>
    <source>
        <strain evidence="1">VT137</strain>
    </source>
</reference>
<evidence type="ECO:0000313" key="1">
    <source>
        <dbReference type="EMBL" id="KAJ8130550.1"/>
    </source>
</evidence>
<proteinExistence type="predicted"/>
<accession>A0ACC2JST1</accession>
<sequence length="577" mass="66167">MRLINTRTLLIREFFDHDVPPYAVLSHTWGSEEVTYKDIWESDETRLRAGWLKIKNACQLAAQNGFFYIWIDTCCIDKSSGAEVTRAFNSMYRWFKRAGQCFAYLHDTENGEDLEACRWFSRGWTLIELIAPVKVDFYSRDWQLIGSRSDLVDRLYRITGIDPFVLAGGDINQVKVARRMFWASRRRTTKPEDTAYCLMGLFDIFLPLIYGEGEAHAFQRLQEEIYRHSNDSSLFAWQQDAWYPRAQNLGLVPRGDFAKSPADFAHCGGMFRPLGVELVEGNDDDVEDESLWGGGSTTPTLVQGSVDEPANPTLNQTIAFLNGDAELFPLFQAAIERPGVGVDRFRRILVGILRYLAIELAQEAQDKDQQSTAGFVRKYRLIIGSAVAARVAERTLKPVELKHSPPNEQPGGLNINEKEALEEDEEALEVGEDDNTQAEDPVEIDVQFESIATFVRSSRAFEQMVKRLTNVAYPSFRSRATECIEKLLRTKRHESDNLEYWDMMRSRMFLIISELHYSKPEGLIIDSKDTLSHFERFQSMLESLTGEKWDWWPLRRPRPELGPGESRLGWTCEANTS</sequence>
<comment type="caution">
    <text evidence="1">The sequence shown here is derived from an EMBL/GenBank/DDBJ whole genome shotgun (WGS) entry which is preliminary data.</text>
</comment>
<name>A0ACC2JST1_9PEZI</name>
<keyword evidence="2" id="KW-1185">Reference proteome</keyword>
<protein>
    <submittedName>
        <fullName evidence="1">Uncharacterized protein</fullName>
    </submittedName>
</protein>
<gene>
    <name evidence="1" type="ORF">O1611_g3076</name>
</gene>
<evidence type="ECO:0000313" key="2">
    <source>
        <dbReference type="Proteomes" id="UP001153332"/>
    </source>
</evidence>
<organism evidence="1 2">
    <name type="scientific">Lasiodiplodia mahajangana</name>
    <dbReference type="NCBI Taxonomy" id="1108764"/>
    <lineage>
        <taxon>Eukaryota</taxon>
        <taxon>Fungi</taxon>
        <taxon>Dikarya</taxon>
        <taxon>Ascomycota</taxon>
        <taxon>Pezizomycotina</taxon>
        <taxon>Dothideomycetes</taxon>
        <taxon>Dothideomycetes incertae sedis</taxon>
        <taxon>Botryosphaeriales</taxon>
        <taxon>Botryosphaeriaceae</taxon>
        <taxon>Lasiodiplodia</taxon>
    </lineage>
</organism>